<organism evidence="1 2">
    <name type="scientific">Cardamine amara subsp. amara</name>
    <dbReference type="NCBI Taxonomy" id="228776"/>
    <lineage>
        <taxon>Eukaryota</taxon>
        <taxon>Viridiplantae</taxon>
        <taxon>Streptophyta</taxon>
        <taxon>Embryophyta</taxon>
        <taxon>Tracheophyta</taxon>
        <taxon>Spermatophyta</taxon>
        <taxon>Magnoliopsida</taxon>
        <taxon>eudicotyledons</taxon>
        <taxon>Gunneridae</taxon>
        <taxon>Pentapetalae</taxon>
        <taxon>rosids</taxon>
        <taxon>malvids</taxon>
        <taxon>Brassicales</taxon>
        <taxon>Brassicaceae</taxon>
        <taxon>Cardamineae</taxon>
        <taxon>Cardamine</taxon>
    </lineage>
</organism>
<evidence type="ECO:0000313" key="2">
    <source>
        <dbReference type="Proteomes" id="UP001558713"/>
    </source>
</evidence>
<dbReference type="Proteomes" id="UP001558713">
    <property type="component" value="Unassembled WGS sequence"/>
</dbReference>
<reference evidence="1 2" key="1">
    <citation type="submission" date="2024-04" db="EMBL/GenBank/DDBJ databases">
        <title>Genome assembly C_amara_ONT_v2.</title>
        <authorList>
            <person name="Yant L."/>
            <person name="Moore C."/>
            <person name="Slenker M."/>
        </authorList>
    </citation>
    <scope>NUCLEOTIDE SEQUENCE [LARGE SCALE GENOMIC DNA]</scope>
    <source>
        <tissue evidence="1">Leaf</tissue>
    </source>
</reference>
<dbReference type="AlphaFoldDB" id="A0ABD0ZFT2"/>
<comment type="caution">
    <text evidence="1">The sequence shown here is derived from an EMBL/GenBank/DDBJ whole genome shotgun (WGS) entry which is preliminary data.</text>
</comment>
<dbReference type="EMBL" id="JBANAX010000780">
    <property type="protein sequence ID" value="KAL1193541.1"/>
    <property type="molecule type" value="Genomic_DNA"/>
</dbReference>
<keyword evidence="2" id="KW-1185">Reference proteome</keyword>
<name>A0ABD0ZFT2_CARAN</name>
<evidence type="ECO:0000313" key="1">
    <source>
        <dbReference type="EMBL" id="KAL1193541.1"/>
    </source>
</evidence>
<sequence>MSLHEIEEIRLDAYESSKVYKERTKAFHEKKILPKKLKAGDQVLLLNSRLKLFPGKMKSRCSGPFCIKEVLPYGAIILLTAEGKEFTVYRERVKPYKADQVIP</sequence>
<proteinExistence type="predicted"/>
<gene>
    <name evidence="1" type="ORF">V5N11_025738</name>
</gene>
<accession>A0ABD0ZFT2</accession>
<protein>
    <submittedName>
        <fullName evidence="1">Uncharacterized protein</fullName>
    </submittedName>
</protein>